<proteinExistence type="inferred from homology"/>
<dbReference type="InterPro" id="IPR017871">
    <property type="entry name" value="ABC_transporter-like_CS"/>
</dbReference>
<dbReference type="PANTHER" id="PTHR43038">
    <property type="entry name" value="ATP-BINDING CASSETTE, SUB-FAMILY H, MEMBER 1"/>
    <property type="match status" value="1"/>
</dbReference>
<gene>
    <name evidence="5" type="ORF">GGD55_000085</name>
</gene>
<evidence type="ECO:0000313" key="6">
    <source>
        <dbReference type="Proteomes" id="UP000585507"/>
    </source>
</evidence>
<evidence type="ECO:0000259" key="4">
    <source>
        <dbReference type="PROSITE" id="PS50893"/>
    </source>
</evidence>
<name>A0A7W8U757_9HYPH</name>
<dbReference type="CDD" id="cd03230">
    <property type="entry name" value="ABC_DR_subfamily_A"/>
    <property type="match status" value="1"/>
</dbReference>
<dbReference type="EMBL" id="JACHBK010000001">
    <property type="protein sequence ID" value="MBB5533424.1"/>
    <property type="molecule type" value="Genomic_DNA"/>
</dbReference>
<dbReference type="Proteomes" id="UP000585507">
    <property type="component" value="Unassembled WGS sequence"/>
</dbReference>
<comment type="caution">
    <text evidence="5">The sequence shown here is derived from an EMBL/GenBank/DDBJ whole genome shotgun (WGS) entry which is preliminary data.</text>
</comment>
<comment type="similarity">
    <text evidence="1">Belongs to the ABC transporter superfamily.</text>
</comment>
<feature type="domain" description="ABC transporter" evidence="4">
    <location>
        <begin position="11"/>
        <end position="241"/>
    </location>
</feature>
<dbReference type="AlphaFoldDB" id="A0A7W8U757"/>
<keyword evidence="3 5" id="KW-0067">ATP-binding</keyword>
<evidence type="ECO:0000256" key="2">
    <source>
        <dbReference type="ARBA" id="ARBA00022741"/>
    </source>
</evidence>
<reference evidence="5 6" key="1">
    <citation type="submission" date="2020-08" db="EMBL/GenBank/DDBJ databases">
        <title>Genomic Encyclopedia of Type Strains, Phase IV (KMG-V): Genome sequencing to study the core and pangenomes of soil and plant-associated prokaryotes.</title>
        <authorList>
            <person name="Whitman W."/>
        </authorList>
    </citation>
    <scope>NUCLEOTIDE SEQUENCE [LARGE SCALE GENOMIC DNA]</scope>
    <source>
        <strain evidence="5 6">SEMIA 4084</strain>
    </source>
</reference>
<protein>
    <submittedName>
        <fullName evidence="5">ABC-2 type transport system ATP-binding protein</fullName>
    </submittedName>
</protein>
<accession>A0A7W8U757</accession>
<dbReference type="GO" id="GO:0005524">
    <property type="term" value="F:ATP binding"/>
    <property type="evidence" value="ECO:0007669"/>
    <property type="project" value="UniProtKB-KW"/>
</dbReference>
<dbReference type="SMART" id="SM00382">
    <property type="entry name" value="AAA"/>
    <property type="match status" value="2"/>
</dbReference>
<evidence type="ECO:0000256" key="3">
    <source>
        <dbReference type="ARBA" id="ARBA00022840"/>
    </source>
</evidence>
<dbReference type="PROSITE" id="PS00211">
    <property type="entry name" value="ABC_TRANSPORTER_1"/>
    <property type="match status" value="1"/>
</dbReference>
<dbReference type="Pfam" id="PF00005">
    <property type="entry name" value="ABC_tran"/>
    <property type="match status" value="2"/>
</dbReference>
<evidence type="ECO:0000256" key="1">
    <source>
        <dbReference type="ARBA" id="ARBA00005417"/>
    </source>
</evidence>
<dbReference type="GO" id="GO:0016887">
    <property type="term" value="F:ATP hydrolysis activity"/>
    <property type="evidence" value="ECO:0007669"/>
    <property type="project" value="InterPro"/>
</dbReference>
<dbReference type="InterPro" id="IPR003439">
    <property type="entry name" value="ABC_transporter-like_ATP-bd"/>
</dbReference>
<organism evidence="5 6">
    <name type="scientific">Rhizobium giardinii</name>
    <dbReference type="NCBI Taxonomy" id="56731"/>
    <lineage>
        <taxon>Bacteria</taxon>
        <taxon>Pseudomonadati</taxon>
        <taxon>Pseudomonadota</taxon>
        <taxon>Alphaproteobacteria</taxon>
        <taxon>Hyphomicrobiales</taxon>
        <taxon>Rhizobiaceae</taxon>
        <taxon>Rhizobium/Agrobacterium group</taxon>
        <taxon>Rhizobium</taxon>
    </lineage>
</organism>
<dbReference type="RefSeq" id="WP_018323690.1">
    <property type="nucleotide sequence ID" value="NZ_JACHBK010000001.1"/>
</dbReference>
<keyword evidence="2" id="KW-0547">Nucleotide-binding</keyword>
<sequence length="580" mass="62561">MTEAADRAELVRLADVTKRFGDASPALDAVSGSILGGEITGLVGPDGAGKTTLIRLMTGLMLPDSGSVSVLGFTTARDPAAIQAAIGYMPQRFGLYEDLSVQENLDLYADLRGLPKHERAATFDELLTFTDLKRFTGRLAGKLSGGMKQKLGLACALLKKPRLLLLDEPGVGVDPISRRDLWTMVEDLTKEGIGVVWSTAYLDEAEVCDGVLLLNQGKLMFAGKPADMTARVEGRVFRVSGVSGRKRQVLAKLLDEEGIIDGVIQGEALRIVAGQGTEPAFRSAGDGAKAAPAPPRFEDAFVDMLGGGPGGRSRLAEAQQPLAGKDDRPVIEAKGLTKRFGDFTAADGITFDIQRGEIFGLLGPNGAGKSTTFKMLCGLLKPTAGEGRVAGFDLRRDAASARNQLGYMAQKFSLYGDLSIAQNLDFFAGVYGLSGQRKRERIHLMNEIFDFGRHAAQSSKDLPLGLKQRLALACAVMHEPRALFLDEPTSGVDPITRREFWTHINALVEKGVTVLVTTHFMEEAEYCDRISLIYRGRSIALGSPDELKTRVVTDDQPDPTMEDAFIALIRQSEAETRQAA</sequence>
<feature type="domain" description="ABC transporter" evidence="4">
    <location>
        <begin position="331"/>
        <end position="560"/>
    </location>
</feature>
<dbReference type="InterPro" id="IPR027417">
    <property type="entry name" value="P-loop_NTPase"/>
</dbReference>
<evidence type="ECO:0000313" key="5">
    <source>
        <dbReference type="EMBL" id="MBB5533424.1"/>
    </source>
</evidence>
<dbReference type="Gene3D" id="3.40.50.300">
    <property type="entry name" value="P-loop containing nucleotide triphosphate hydrolases"/>
    <property type="match status" value="2"/>
</dbReference>
<dbReference type="PANTHER" id="PTHR43038:SF3">
    <property type="entry name" value="ABC TRANSPORTER G FAMILY MEMBER 20 ISOFORM X1"/>
    <property type="match status" value="1"/>
</dbReference>
<dbReference type="PROSITE" id="PS50893">
    <property type="entry name" value="ABC_TRANSPORTER_2"/>
    <property type="match status" value="2"/>
</dbReference>
<keyword evidence="6" id="KW-1185">Reference proteome</keyword>
<dbReference type="InterPro" id="IPR003593">
    <property type="entry name" value="AAA+_ATPase"/>
</dbReference>
<dbReference type="SUPFAM" id="SSF52540">
    <property type="entry name" value="P-loop containing nucleoside triphosphate hydrolases"/>
    <property type="match status" value="2"/>
</dbReference>